<organism evidence="1 2">
    <name type="scientific">Bradymonas sediminis</name>
    <dbReference type="NCBI Taxonomy" id="1548548"/>
    <lineage>
        <taxon>Bacteria</taxon>
        <taxon>Deltaproteobacteria</taxon>
        <taxon>Bradymonadales</taxon>
        <taxon>Bradymonadaceae</taxon>
        <taxon>Bradymonas</taxon>
    </lineage>
</organism>
<reference evidence="1 2" key="1">
    <citation type="submission" date="2018-06" db="EMBL/GenBank/DDBJ databases">
        <title>Lujinxingia sediminis gen. nov. sp. nov., a new facultative anaerobic member of the class Deltaproteobacteria, and proposal of Lujinxingaceae fam. nov.</title>
        <authorList>
            <person name="Guo L.-Y."/>
            <person name="Li C.-M."/>
            <person name="Wang S."/>
            <person name="Du Z.-J."/>
        </authorList>
    </citation>
    <scope>NUCLEOTIDE SEQUENCE [LARGE SCALE GENOMIC DNA]</scope>
    <source>
        <strain evidence="1 2">FA350</strain>
    </source>
</reference>
<evidence type="ECO:0000313" key="1">
    <source>
        <dbReference type="EMBL" id="AWV89962.1"/>
    </source>
</evidence>
<proteinExistence type="predicted"/>
<gene>
    <name evidence="1" type="ORF">DN745_11670</name>
</gene>
<dbReference type="OrthoDB" id="5495977at2"/>
<dbReference type="EMBL" id="CP030032">
    <property type="protein sequence ID" value="AWV89962.1"/>
    <property type="molecule type" value="Genomic_DNA"/>
</dbReference>
<dbReference type="Proteomes" id="UP000249799">
    <property type="component" value="Chromosome"/>
</dbReference>
<accession>A0A2Z4FLZ6</accession>
<keyword evidence="2" id="KW-1185">Reference proteome</keyword>
<evidence type="ECO:0000313" key="2">
    <source>
        <dbReference type="Proteomes" id="UP000249799"/>
    </source>
</evidence>
<sequence length="615" mass="66664">MTPRKRLIIIASAALLGLIALFAALKPWTDKAPEAANSVAIYDDALVMDLPLTAWSADEEARRNEIEVDAERGPILQVGDADPLLLTPTHPALKLSNWRVISDDSITQVVSDGMWNDAPAVARWHFTAHNPQAYFSLKISKFPVNQLRQNIALKLPFPEGALQLPSPAKGVEAQAAIWADDLGLERLSVSNWSGDAFQVAGQIPNSEEARELLLSLWPASAHLESETCADTLVLDLEMNFMLTIGAATPASVWPYADGSLAALTPIFGLPAEHSDPQIAEAAAPDARRWLLRAHTLVYGHSDPSDPRYGNGGLLGYDLGATIIVPAAFGEDPAIQDFAQKLDQTRVELAPAFDPTKPGDAYQGSSHVLRNTDCAQLSALAERRIPAAIITQSAPDEAAKRPVHQGPANWPLVVLPEGFDGRLQSLRLKGFDPSALGPLLEAHQTRVFSAPFVATRNPLIGAAHESLLHPERGGHWTVSTRLGGVMANLELWREESPIMVSSVAEMAQHRASIQQVKTWWRGPQQLQILNPMESTIQGFTLAIEGEWEASAKGSEGRLSRRVITGGKGRLNQPTTLIWWDLKPGLEQIDINPSITAARAQAKPGAPATVRWEITAP</sequence>
<name>A0A2Z4FLZ6_9DELT</name>
<protein>
    <submittedName>
        <fullName evidence="1">Uncharacterized protein</fullName>
    </submittedName>
</protein>
<dbReference type="AlphaFoldDB" id="A0A2Z4FLZ6"/>
<dbReference type="KEGG" id="bsed:DN745_11670"/>
<dbReference type="RefSeq" id="WP_111335057.1">
    <property type="nucleotide sequence ID" value="NZ_CP030032.1"/>
</dbReference>